<keyword evidence="2 4" id="KW-0732">Signal</keyword>
<dbReference type="AlphaFoldDB" id="A0A0J8Y143"/>
<feature type="chain" id="PRO_5030009278" evidence="4">
    <location>
        <begin position="27"/>
        <end position="379"/>
    </location>
</feature>
<dbReference type="OrthoDB" id="8173690at2"/>
<dbReference type="Gene3D" id="2.40.160.10">
    <property type="entry name" value="Porin"/>
    <property type="match status" value="1"/>
</dbReference>
<evidence type="ECO:0000256" key="2">
    <source>
        <dbReference type="ARBA" id="ARBA00022729"/>
    </source>
</evidence>
<dbReference type="Proteomes" id="UP000240481">
    <property type="component" value="Unassembled WGS sequence"/>
</dbReference>
<keyword evidence="6" id="KW-1185">Reference proteome</keyword>
<dbReference type="CDD" id="cd00342">
    <property type="entry name" value="gram_neg_porins"/>
    <property type="match status" value="1"/>
</dbReference>
<dbReference type="PANTHER" id="PTHR34501">
    <property type="entry name" value="PROTEIN YDDL-RELATED"/>
    <property type="match status" value="1"/>
</dbReference>
<comment type="caution">
    <text evidence="5">The sequence shown here is derived from an EMBL/GenBank/DDBJ whole genome shotgun (WGS) entry which is preliminary data.</text>
</comment>
<dbReference type="SUPFAM" id="SSF56935">
    <property type="entry name" value="Porins"/>
    <property type="match status" value="1"/>
</dbReference>
<dbReference type="GO" id="GO:0015288">
    <property type="term" value="F:porin activity"/>
    <property type="evidence" value="ECO:0007669"/>
    <property type="project" value="InterPro"/>
</dbReference>
<dbReference type="GO" id="GO:0009279">
    <property type="term" value="C:cell outer membrane"/>
    <property type="evidence" value="ECO:0007669"/>
    <property type="project" value="UniProtKB-SubCell"/>
</dbReference>
<organism evidence="5 6">
    <name type="scientific">Photobacterium swingsii</name>
    <dbReference type="NCBI Taxonomy" id="680026"/>
    <lineage>
        <taxon>Bacteria</taxon>
        <taxon>Pseudomonadati</taxon>
        <taxon>Pseudomonadota</taxon>
        <taxon>Gammaproteobacteria</taxon>
        <taxon>Vibrionales</taxon>
        <taxon>Vibrionaceae</taxon>
        <taxon>Photobacterium</taxon>
    </lineage>
</organism>
<evidence type="ECO:0000256" key="4">
    <source>
        <dbReference type="SAM" id="SignalP"/>
    </source>
</evidence>
<dbReference type="InterPro" id="IPR050298">
    <property type="entry name" value="Gram-neg_bact_OMP"/>
</dbReference>
<dbReference type="STRING" id="680026.AB733_07550"/>
<dbReference type="InterPro" id="IPR033900">
    <property type="entry name" value="Gram_neg_porin_domain"/>
</dbReference>
<evidence type="ECO:0000313" key="6">
    <source>
        <dbReference type="Proteomes" id="UP000240481"/>
    </source>
</evidence>
<protein>
    <submittedName>
        <fullName evidence="5">Porin</fullName>
    </submittedName>
</protein>
<evidence type="ECO:0000313" key="5">
    <source>
        <dbReference type="EMBL" id="PSW24005.1"/>
    </source>
</evidence>
<dbReference type="RefSeq" id="WP_048898190.1">
    <property type="nucleotide sequence ID" value="NZ_AP024852.1"/>
</dbReference>
<comment type="subcellular location">
    <subcellularLocation>
        <location evidence="1">Cell outer membrane</location>
        <topology evidence="1">Multi-pass membrane protein</topology>
    </subcellularLocation>
</comment>
<reference evidence="5 6" key="1">
    <citation type="submission" date="2018-01" db="EMBL/GenBank/DDBJ databases">
        <title>Whole genome sequencing of Histamine producing bacteria.</title>
        <authorList>
            <person name="Butler K."/>
        </authorList>
    </citation>
    <scope>NUCLEOTIDE SEQUENCE [LARGE SCALE GENOMIC DNA]</scope>
    <source>
        <strain evidence="5 6">DSM 24669</strain>
    </source>
</reference>
<evidence type="ECO:0000256" key="1">
    <source>
        <dbReference type="ARBA" id="ARBA00004571"/>
    </source>
</evidence>
<evidence type="ECO:0000256" key="3">
    <source>
        <dbReference type="ARBA" id="ARBA00023136"/>
    </source>
</evidence>
<dbReference type="InterPro" id="IPR023614">
    <property type="entry name" value="Porin_dom_sf"/>
</dbReference>
<name>A0A0J8Y143_9GAMM</name>
<gene>
    <name evidence="5" type="ORF">C9I94_11725</name>
</gene>
<dbReference type="PANTHER" id="PTHR34501:SF2">
    <property type="entry name" value="OUTER MEMBRANE PORIN F-RELATED"/>
    <property type="match status" value="1"/>
</dbReference>
<proteinExistence type="predicted"/>
<dbReference type="EMBL" id="PYLZ01000006">
    <property type="protein sequence ID" value="PSW24005.1"/>
    <property type="molecule type" value="Genomic_DNA"/>
</dbReference>
<accession>A0A0J8Y143</accession>
<feature type="signal peptide" evidence="4">
    <location>
        <begin position="1"/>
        <end position="26"/>
    </location>
</feature>
<keyword evidence="3" id="KW-0472">Membrane</keyword>
<sequence length="379" mass="42739">MSKFFKRTLLGAAIATAALATVPAQASESGAKYEHSIYGLIAMQVAHRDYDHEKNNEGVQFNNESRLGWRGTAQFDQLQDWTFLWQIESGYVDESFAGENGGNGYLGRRDTFVGFEHDSIGKIRLGRVLTPIYELIDWPATNPGMGNVWDWGGNIGGNNFNDRQSDTIRWDTNELWSGFTMDIAAGAGEDRAGATDSSKASSNYWHGMAAHQQVKGDWGWAQFDLAYEMNYDTLDKTKGKFKDTFWNNQTYLMGAQGGFSNGLGYFAYYRIAKADNNTFNQDEREDSYSVGLTYTFDKWQAKIARAENLGLDVNGKEIANTKDNVTSVQMMYFVDTNAVLYARYAMNDLDRVNADDKGYEGRWKSDSFNEASVGVEYWF</sequence>